<keyword evidence="9" id="KW-0235">DNA replication</keyword>
<evidence type="ECO:0000259" key="10">
    <source>
        <dbReference type="Pfam" id="PF00136"/>
    </source>
</evidence>
<dbReference type="SMART" id="SM00486">
    <property type="entry name" value="POLBc"/>
    <property type="match status" value="1"/>
</dbReference>
<reference evidence="12 13" key="1">
    <citation type="journal article" date="2006" name="J. Virol.">
        <title>Sequence analysis and organization of the Neodiprion abietis nucleopolyhedrovirus genome.</title>
        <authorList>
            <person name="Duffy S.P."/>
            <person name="Young A.M."/>
            <person name="Morin B."/>
            <person name="Lucarotti C.J."/>
            <person name="Koop B.F."/>
            <person name="Levin D.B."/>
        </authorList>
    </citation>
    <scope>NUCLEOTIDE SEQUENCE [LARGE SCALE GENOMIC DNA]</scope>
</reference>
<protein>
    <recommendedName>
        <fullName evidence="9">DNA polymerase</fullName>
        <ecNumber evidence="9">2.7.7.7</ecNumber>
    </recommendedName>
</protein>
<dbReference type="SUPFAM" id="SSF53098">
    <property type="entry name" value="Ribonuclease H-like"/>
    <property type="match status" value="1"/>
</dbReference>
<dbReference type="InterPro" id="IPR050240">
    <property type="entry name" value="DNA_pol_type-B"/>
</dbReference>
<organism evidence="12 13">
    <name type="scientific">Neodiprion abietis nucleopolyhedrovirus</name>
    <dbReference type="NCBI Taxonomy" id="204507"/>
    <lineage>
        <taxon>Viruses</taxon>
        <taxon>Viruses incertae sedis</taxon>
        <taxon>Naldaviricetes</taxon>
        <taxon>Lefavirales</taxon>
        <taxon>Baculoviridae</taxon>
        <taxon>Gammabaculovirus</taxon>
        <taxon>Gammabaculovirus neabietis</taxon>
    </lineage>
</organism>
<evidence type="ECO:0000256" key="3">
    <source>
        <dbReference type="ARBA" id="ARBA00022679"/>
    </source>
</evidence>
<dbReference type="GO" id="GO:0039693">
    <property type="term" value="P:viral DNA genome replication"/>
    <property type="evidence" value="ECO:0007669"/>
    <property type="project" value="UniProtKB-KW"/>
</dbReference>
<accession>Q0ZP68</accession>
<dbReference type="InterPro" id="IPR043502">
    <property type="entry name" value="DNA/RNA_pol_sf"/>
</dbReference>
<evidence type="ECO:0000256" key="5">
    <source>
        <dbReference type="ARBA" id="ARBA00022932"/>
    </source>
</evidence>
<dbReference type="GeneID" id="4179178"/>
<evidence type="ECO:0000256" key="6">
    <source>
        <dbReference type="ARBA" id="ARBA00023109"/>
    </source>
</evidence>
<dbReference type="RefSeq" id="YP_667860.1">
    <property type="nucleotide sequence ID" value="NC_008252.1"/>
</dbReference>
<evidence type="ECO:0000256" key="8">
    <source>
        <dbReference type="ARBA" id="ARBA00049244"/>
    </source>
</evidence>
<name>Q0ZP68_9CBAC</name>
<keyword evidence="3 9" id="KW-0808">Transferase</keyword>
<dbReference type="SUPFAM" id="SSF56672">
    <property type="entry name" value="DNA/RNA polymerases"/>
    <property type="match status" value="1"/>
</dbReference>
<gene>
    <name evidence="12" type="primary">dnapol</name>
</gene>
<evidence type="ECO:0000256" key="1">
    <source>
        <dbReference type="ARBA" id="ARBA00002701"/>
    </source>
</evidence>
<evidence type="ECO:0000256" key="2">
    <source>
        <dbReference type="ARBA" id="ARBA00005755"/>
    </source>
</evidence>
<feature type="domain" description="DNA-directed DNA polymerase family B exonuclease" evidence="11">
    <location>
        <begin position="149"/>
        <end position="366"/>
    </location>
</feature>
<keyword evidence="4 9" id="KW-0548">Nucleotidyltransferase</keyword>
<comment type="catalytic activity">
    <reaction evidence="8 9">
        <text>DNA(n) + a 2'-deoxyribonucleoside 5'-triphosphate = DNA(n+1) + diphosphate</text>
        <dbReference type="Rhea" id="RHEA:22508"/>
        <dbReference type="Rhea" id="RHEA-COMP:17339"/>
        <dbReference type="Rhea" id="RHEA-COMP:17340"/>
        <dbReference type="ChEBI" id="CHEBI:33019"/>
        <dbReference type="ChEBI" id="CHEBI:61560"/>
        <dbReference type="ChEBI" id="CHEBI:173112"/>
        <dbReference type="EC" id="2.7.7.7"/>
    </reaction>
</comment>
<comment type="similarity">
    <text evidence="2 9">Belongs to the DNA polymerase type-B family.</text>
</comment>
<comment type="function">
    <text evidence="1">Replicates the viral genome, host DNA polymerases cannot substitute for the viral enzyme in this process.</text>
</comment>
<dbReference type="KEGG" id="vg:4179178"/>
<dbReference type="Pfam" id="PF03104">
    <property type="entry name" value="DNA_pol_B_exo1"/>
    <property type="match status" value="1"/>
</dbReference>
<dbReference type="OrthoDB" id="165at10239"/>
<dbReference type="InterPro" id="IPR006172">
    <property type="entry name" value="DNA-dir_DNA_pol_B"/>
</dbReference>
<keyword evidence="13" id="KW-1185">Reference proteome</keyword>
<dbReference type="EMBL" id="DQ317692">
    <property type="protein sequence ID" value="ABC74886.1"/>
    <property type="molecule type" value="Genomic_DNA"/>
</dbReference>
<dbReference type="EC" id="2.7.7.7" evidence="9"/>
<evidence type="ECO:0000256" key="9">
    <source>
        <dbReference type="RuleBase" id="RU000442"/>
    </source>
</evidence>
<keyword evidence="6" id="KW-1194">Viral DNA replication</keyword>
<dbReference type="InterPro" id="IPR017964">
    <property type="entry name" value="DNA-dir_DNA_pol_B_CS"/>
</dbReference>
<dbReference type="Gene3D" id="1.10.287.690">
    <property type="entry name" value="Helix hairpin bin"/>
    <property type="match status" value="1"/>
</dbReference>
<dbReference type="GO" id="GO:0006261">
    <property type="term" value="P:DNA-templated DNA replication"/>
    <property type="evidence" value="ECO:0007669"/>
    <property type="project" value="TreeGrafter"/>
</dbReference>
<dbReference type="InterPro" id="IPR036397">
    <property type="entry name" value="RNaseH_sf"/>
</dbReference>
<evidence type="ECO:0000313" key="12">
    <source>
        <dbReference type="EMBL" id="ABC74886.1"/>
    </source>
</evidence>
<dbReference type="GO" id="GO:0003677">
    <property type="term" value="F:DNA binding"/>
    <property type="evidence" value="ECO:0007669"/>
    <property type="project" value="UniProtKB-KW"/>
</dbReference>
<evidence type="ECO:0000256" key="7">
    <source>
        <dbReference type="ARBA" id="ARBA00023125"/>
    </source>
</evidence>
<dbReference type="GO" id="GO:0000166">
    <property type="term" value="F:nucleotide binding"/>
    <property type="evidence" value="ECO:0007669"/>
    <property type="project" value="InterPro"/>
</dbReference>
<dbReference type="Gene3D" id="3.90.1600.10">
    <property type="entry name" value="Palm domain of DNA polymerase"/>
    <property type="match status" value="1"/>
</dbReference>
<dbReference type="PANTHER" id="PTHR10322:SF23">
    <property type="entry name" value="DNA POLYMERASE DELTA CATALYTIC SUBUNIT"/>
    <property type="match status" value="1"/>
</dbReference>
<dbReference type="Proteomes" id="UP000242804">
    <property type="component" value="Segment"/>
</dbReference>
<proteinExistence type="inferred from homology"/>
<keyword evidence="5 9" id="KW-0239">DNA-directed DNA polymerase</keyword>
<feature type="domain" description="DNA-directed DNA polymerase family B multifunctional" evidence="10">
    <location>
        <begin position="507"/>
        <end position="787"/>
    </location>
</feature>
<dbReference type="Gene3D" id="3.30.420.10">
    <property type="entry name" value="Ribonuclease H-like superfamily/Ribonuclease H"/>
    <property type="match status" value="1"/>
</dbReference>
<evidence type="ECO:0000256" key="4">
    <source>
        <dbReference type="ARBA" id="ARBA00022695"/>
    </source>
</evidence>
<dbReference type="InterPro" id="IPR012337">
    <property type="entry name" value="RNaseH-like_sf"/>
</dbReference>
<dbReference type="InterPro" id="IPR023211">
    <property type="entry name" value="DNA_pol_palm_dom_sf"/>
</dbReference>
<dbReference type="PANTHER" id="PTHR10322">
    <property type="entry name" value="DNA POLYMERASE CATALYTIC SUBUNIT"/>
    <property type="match status" value="1"/>
</dbReference>
<dbReference type="InterPro" id="IPR006134">
    <property type="entry name" value="DNA-dir_DNA_pol_B_multi_dom"/>
</dbReference>
<evidence type="ECO:0000259" key="11">
    <source>
        <dbReference type="Pfam" id="PF03104"/>
    </source>
</evidence>
<dbReference type="InterPro" id="IPR006133">
    <property type="entry name" value="DNA-dir_DNA_pol_B_exonuc"/>
</dbReference>
<keyword evidence="7 9" id="KW-0238">DNA-binding</keyword>
<dbReference type="PRINTS" id="PR00106">
    <property type="entry name" value="DNAPOLB"/>
</dbReference>
<evidence type="ECO:0000313" key="13">
    <source>
        <dbReference type="Proteomes" id="UP000242804"/>
    </source>
</evidence>
<dbReference type="GO" id="GO:0003887">
    <property type="term" value="F:DNA-directed DNA polymerase activity"/>
    <property type="evidence" value="ECO:0007669"/>
    <property type="project" value="UniProtKB-KW"/>
</dbReference>
<dbReference type="Pfam" id="PF00136">
    <property type="entry name" value="DNA_pol_B"/>
    <property type="match status" value="1"/>
</dbReference>
<sequence>MLTYLSNEVFQELLHNDNFVESIRPLVDNKPAHSGRGSFLIPKTVVWRITRITPIEDAERVNKLIFSLTTNPSKHFPRNICVYVIQPKLHMWQRCYCNNFPNGECRRNCIKMKYLLAPGVDGYENTINVFKVYKKYGQTRTLDDFLTTTMRLCHQYNITEGSYIKFKKDITVDKLPLACELSEFLIVKDNIKEIKISVLAFDIEVRSSSNRFCDATRKEDEIISISLVLKNADDSILRFCLVYCANVKNETKRKDISVGETLVILHNTEKDLIENFFTCVELLNPDFITGYNSSNFDFPYIQKRMQMLKMGDLFFRRFGFQLEVKFGSFFQRYRKVPSVNIPLHAYHDTFVAVGNLKLDNYRLNTVAESLLNEQKIDLPFMEMNRLWALGEVGDIVRYNVYDSELTLRIFMKIDVINVSYSMCEIMKISTDSLNEGIMKKLTGLVFDYAIKNTDDVDGKKIANPYFLFINDFYMIKNRSNDKNQENKMCFDKLKRTKMPYSAIEKYNPVKLCDSDGKFVYLGGDVMDPAPGVYKNVGIFDFEGMYGTRMIKDNICETNIVITDNDTVYRLTNRTGVVDKIVNDLKIRRSKLKTYMKTLDTSTFEYKMLHIFQNTVKEIINSMYGWHATNCKILAAEITRLARDKLYDAQNKINNHVTNYFTVIYGDTDSCFIHVMNCDDPIEQLKKLENQLNESWNGDAVIEFENYCVIIILYQKKNYCFLTDKNVFKDTIVTKRRNKPKLARHSLDLFLRTYLQTHKIIISSQACITYLQNAMLDFNPSLFTSSVQYTEGKNSIASHCVELLKQHSVQTLPHDGERIDILQIVDKATTVKEKSLPLEMYDPNVHTIDLIKFCDDHFKTFMVMLINLLPQERNLLTDEYQKIFKIMTKSDMRCCLMSKKGKWDIVYSKSKDIRVFFNAQ</sequence>
<dbReference type="PROSITE" id="PS00116">
    <property type="entry name" value="DNA_POLYMERASE_B"/>
    <property type="match status" value="1"/>
</dbReference>